<keyword evidence="4" id="KW-1185">Reference proteome</keyword>
<dbReference type="KEGG" id="nps:KRR39_18775"/>
<sequence length="337" mass="36462">MLRSALAEHFPSEAARLAGATLVDDRSVLRGRITPVVRRPVGALPSGAPVLGMADVVVLNDPLTSQGSNNALKSASFYLEAIAAHEGPFDAGWMQRTFDNFWRGWAQWATEWTNSWLRPATPHQRSVVDAAARHPAIAAQIAAGFDDARLFTPWWFDPEAAASFVAAAVRAEGARFDVRDLRRALGQYATGVTVVTTTDPAGERFGMTANSFTSVSLDPPLVLWAAGRDSPSLPAFEASERFAVNVLASDQHHLSRQFATSGSDKFDGVRLLAGDPPLLEGTVARFVCRRLPGDRGRIEAGDHVLFLGEIESYDADGGEPLVFHSGFFRLATKHPDL</sequence>
<reference evidence="3" key="1">
    <citation type="submission" date="2021-06" db="EMBL/GenBank/DDBJ databases">
        <title>Complete genome sequence of Nocardioides sp. G188.</title>
        <authorList>
            <person name="Im W.-T."/>
        </authorList>
    </citation>
    <scope>NUCLEOTIDE SEQUENCE</scope>
    <source>
        <strain evidence="3">G188</strain>
    </source>
</reference>
<evidence type="ECO:0000313" key="3">
    <source>
        <dbReference type="EMBL" id="QWZ07465.1"/>
    </source>
</evidence>
<dbReference type="Pfam" id="PF01613">
    <property type="entry name" value="Flavin_Reduct"/>
    <property type="match status" value="1"/>
</dbReference>
<dbReference type="AlphaFoldDB" id="A0A975SWY5"/>
<feature type="domain" description="Flavin reductase like" evidence="2">
    <location>
        <begin position="185"/>
        <end position="330"/>
    </location>
</feature>
<dbReference type="GO" id="GO:0042602">
    <property type="term" value="F:riboflavin reductase (NADPH) activity"/>
    <property type="evidence" value="ECO:0007669"/>
    <property type="project" value="TreeGrafter"/>
</dbReference>
<evidence type="ECO:0000313" key="4">
    <source>
        <dbReference type="Proteomes" id="UP000683575"/>
    </source>
</evidence>
<accession>A0A975SWY5</accession>
<dbReference type="InterPro" id="IPR050268">
    <property type="entry name" value="NADH-dep_flavin_reductase"/>
</dbReference>
<dbReference type="InterPro" id="IPR002563">
    <property type="entry name" value="Flavin_Rdtase-like_dom"/>
</dbReference>
<organism evidence="3 4">
    <name type="scientific">Nocardioides panacis</name>
    <dbReference type="NCBI Taxonomy" id="2849501"/>
    <lineage>
        <taxon>Bacteria</taxon>
        <taxon>Bacillati</taxon>
        <taxon>Actinomycetota</taxon>
        <taxon>Actinomycetes</taxon>
        <taxon>Propionibacteriales</taxon>
        <taxon>Nocardioidaceae</taxon>
        <taxon>Nocardioides</taxon>
    </lineage>
</organism>
<evidence type="ECO:0000259" key="2">
    <source>
        <dbReference type="SMART" id="SM00903"/>
    </source>
</evidence>
<dbReference type="PANTHER" id="PTHR30466:SF11">
    <property type="entry name" value="FLAVIN-DEPENDENT MONOOXYGENASE, REDUCTASE SUBUNIT HSAB"/>
    <property type="match status" value="1"/>
</dbReference>
<dbReference type="GO" id="GO:0010181">
    <property type="term" value="F:FMN binding"/>
    <property type="evidence" value="ECO:0007669"/>
    <property type="project" value="InterPro"/>
</dbReference>
<gene>
    <name evidence="3" type="ORF">KRR39_18775</name>
</gene>
<proteinExistence type="predicted"/>
<dbReference type="PANTHER" id="PTHR30466">
    <property type="entry name" value="FLAVIN REDUCTASE"/>
    <property type="match status" value="1"/>
</dbReference>
<name>A0A975SWY5_9ACTN</name>
<dbReference type="EMBL" id="CP077062">
    <property type="protein sequence ID" value="QWZ07465.1"/>
    <property type="molecule type" value="Genomic_DNA"/>
</dbReference>
<dbReference type="SMART" id="SM00903">
    <property type="entry name" value="Flavin_Reduct"/>
    <property type="match status" value="1"/>
</dbReference>
<evidence type="ECO:0000256" key="1">
    <source>
        <dbReference type="ARBA" id="ARBA00023002"/>
    </source>
</evidence>
<protein>
    <submittedName>
        <fullName evidence="3">Flavin reductase family protein</fullName>
    </submittedName>
</protein>
<dbReference type="RefSeq" id="WP_216938976.1">
    <property type="nucleotide sequence ID" value="NZ_CP077062.1"/>
</dbReference>
<keyword evidence="1" id="KW-0560">Oxidoreductase</keyword>
<dbReference type="Proteomes" id="UP000683575">
    <property type="component" value="Chromosome"/>
</dbReference>